<organism evidence="6 7">
    <name type="scientific">Stieleria varia</name>
    <dbReference type="NCBI Taxonomy" id="2528005"/>
    <lineage>
        <taxon>Bacteria</taxon>
        <taxon>Pseudomonadati</taxon>
        <taxon>Planctomycetota</taxon>
        <taxon>Planctomycetia</taxon>
        <taxon>Pirellulales</taxon>
        <taxon>Pirellulaceae</taxon>
        <taxon>Stieleria</taxon>
    </lineage>
</organism>
<feature type="binding site" evidence="5">
    <location>
        <position position="37"/>
    </location>
    <ligand>
        <name>ATP</name>
        <dbReference type="ChEBI" id="CHEBI:30616"/>
    </ligand>
</feature>
<feature type="binding site" evidence="5">
    <location>
        <position position="33"/>
    </location>
    <ligand>
        <name>ATP</name>
        <dbReference type="ChEBI" id="CHEBI:30616"/>
    </ligand>
</feature>
<evidence type="ECO:0000256" key="3">
    <source>
        <dbReference type="ARBA" id="ARBA00022840"/>
    </source>
</evidence>
<dbReference type="GO" id="GO:0140662">
    <property type="term" value="F:ATP-dependent protein folding chaperone"/>
    <property type="evidence" value="ECO:0007669"/>
    <property type="project" value="InterPro"/>
</dbReference>
<accession>A0A5C6A0E4</accession>
<evidence type="ECO:0000313" key="7">
    <source>
        <dbReference type="Proteomes" id="UP000320176"/>
    </source>
</evidence>
<keyword evidence="7" id="KW-1185">Reference proteome</keyword>
<dbReference type="SUPFAM" id="SSF55874">
    <property type="entry name" value="ATPase domain of HSP90 chaperone/DNA topoisomerase II/histidine kinase"/>
    <property type="match status" value="1"/>
</dbReference>
<evidence type="ECO:0000313" key="6">
    <source>
        <dbReference type="EMBL" id="TWT93294.1"/>
    </source>
</evidence>
<evidence type="ECO:0000256" key="1">
    <source>
        <dbReference type="ARBA" id="ARBA00008239"/>
    </source>
</evidence>
<dbReference type="PIRSF" id="PIRSF002583">
    <property type="entry name" value="Hsp90"/>
    <property type="match status" value="1"/>
</dbReference>
<dbReference type="SUPFAM" id="SSF54211">
    <property type="entry name" value="Ribosomal protein S5 domain 2-like"/>
    <property type="match status" value="1"/>
</dbReference>
<gene>
    <name evidence="6" type="primary">htpG</name>
    <name evidence="6" type="ORF">Pla52n_59540</name>
</gene>
<protein>
    <submittedName>
        <fullName evidence="6">Chaperone protein HtpG</fullName>
    </submittedName>
</protein>
<dbReference type="GO" id="GO:0016887">
    <property type="term" value="F:ATP hydrolysis activity"/>
    <property type="evidence" value="ECO:0007669"/>
    <property type="project" value="InterPro"/>
</dbReference>
<keyword evidence="3 5" id="KW-0067">ATP-binding</keyword>
<proteinExistence type="inferred from homology"/>
<reference evidence="6 7" key="1">
    <citation type="submission" date="2019-02" db="EMBL/GenBank/DDBJ databases">
        <title>Deep-cultivation of Planctomycetes and their phenomic and genomic characterization uncovers novel biology.</title>
        <authorList>
            <person name="Wiegand S."/>
            <person name="Jogler M."/>
            <person name="Boedeker C."/>
            <person name="Pinto D."/>
            <person name="Vollmers J."/>
            <person name="Rivas-Marin E."/>
            <person name="Kohn T."/>
            <person name="Peeters S.H."/>
            <person name="Heuer A."/>
            <person name="Rast P."/>
            <person name="Oberbeckmann S."/>
            <person name="Bunk B."/>
            <person name="Jeske O."/>
            <person name="Meyerdierks A."/>
            <person name="Storesund J.E."/>
            <person name="Kallscheuer N."/>
            <person name="Luecker S."/>
            <person name="Lage O.M."/>
            <person name="Pohl T."/>
            <person name="Merkel B.J."/>
            <person name="Hornburger P."/>
            <person name="Mueller R.-W."/>
            <person name="Bruemmer F."/>
            <person name="Labrenz M."/>
            <person name="Spormann A.M."/>
            <person name="Op Den Camp H."/>
            <person name="Overmann J."/>
            <person name="Amann R."/>
            <person name="Jetten M.S.M."/>
            <person name="Mascher T."/>
            <person name="Medema M.H."/>
            <person name="Devos D.P."/>
            <person name="Kaster A.-K."/>
            <person name="Ovreas L."/>
            <person name="Rohde M."/>
            <person name="Galperin M.Y."/>
            <person name="Jogler C."/>
        </authorList>
    </citation>
    <scope>NUCLEOTIDE SEQUENCE [LARGE SCALE GENOMIC DNA]</scope>
    <source>
        <strain evidence="6 7">Pla52n</strain>
    </source>
</reference>
<dbReference type="Pfam" id="PF00183">
    <property type="entry name" value="HSP90"/>
    <property type="match status" value="1"/>
</dbReference>
<dbReference type="Pfam" id="PF13589">
    <property type="entry name" value="HATPase_c_3"/>
    <property type="match status" value="1"/>
</dbReference>
<dbReference type="PRINTS" id="PR00775">
    <property type="entry name" value="HEATSHOCK90"/>
</dbReference>
<dbReference type="Gene3D" id="3.30.230.80">
    <property type="match status" value="1"/>
</dbReference>
<evidence type="ECO:0000256" key="2">
    <source>
        <dbReference type="ARBA" id="ARBA00022741"/>
    </source>
</evidence>
<feature type="binding site" evidence="5">
    <location>
        <position position="71"/>
    </location>
    <ligand>
        <name>ATP</name>
        <dbReference type="ChEBI" id="CHEBI:30616"/>
    </ligand>
</feature>
<dbReference type="InterPro" id="IPR020568">
    <property type="entry name" value="Ribosomal_Su5_D2-typ_SF"/>
</dbReference>
<feature type="binding site" evidence="5">
    <location>
        <position position="168"/>
    </location>
    <ligand>
        <name>ATP</name>
        <dbReference type="ChEBI" id="CHEBI:30616"/>
    </ligand>
</feature>
<keyword evidence="4" id="KW-0143">Chaperone</keyword>
<comment type="similarity">
    <text evidence="1">Belongs to the heat shock protein 90 family.</text>
</comment>
<dbReference type="Proteomes" id="UP000320176">
    <property type="component" value="Unassembled WGS sequence"/>
</dbReference>
<dbReference type="GO" id="GO:0005524">
    <property type="term" value="F:ATP binding"/>
    <property type="evidence" value="ECO:0007669"/>
    <property type="project" value="UniProtKB-KW"/>
</dbReference>
<dbReference type="InterPro" id="IPR001404">
    <property type="entry name" value="Hsp90_fam"/>
</dbReference>
<dbReference type="EMBL" id="SJPN01000009">
    <property type="protein sequence ID" value="TWT93294.1"/>
    <property type="molecule type" value="Genomic_DNA"/>
</dbReference>
<evidence type="ECO:0000256" key="4">
    <source>
        <dbReference type="ARBA" id="ARBA00023186"/>
    </source>
</evidence>
<name>A0A5C6A0E4_9BACT</name>
<comment type="caution">
    <text evidence="6">The sequence shown here is derived from an EMBL/GenBank/DDBJ whole genome shotgun (WGS) entry which is preliminary data.</text>
</comment>
<sequence length="617" mass="69197">MWNRRIPFKVDIAGIIEIMGSSLYSRLDTPIRELIQNSHDAIMRRRSRDLSFQGRIDIVQDAENGTITFTDDGIGLSAEEAESYLGTLGIGITGLLKGRGSEEARQSVSGSGDELIGQFGIGLFSAFMLADQLVVESRKSDDVEPVRWVAGAGTEIELSPCERDKNGTSVCLHLKKDYVSFAIDPEMLELAVKRYADFLPVPIFLNGSSQRINVIQASWFESGHDEETIELDLASYFEETPLDVIPIKVEKPVVIEGALYISPQRTPGFTDDSVVAATIRRMVISRHVQDLLPSWGSFLRGILELPDCSPTASREDLVRDGQFARTKATLAKIIYDHLNELAEKQPARLEAIISWHRFTIAGSALDEEPLRQLLRSCYRFSTTQGDLTFEQILERCEADPLYESEADQVIWYNADRRQERYLSDVFDGTETLCVHALRSFEELLLASMVADTQESVVDVRVASPSSPGFDQCVLGMSDMEDASAEWSEFLSGTGAKVLWASYRQNQPVMAFLNERYELAKTFEDLKKEGEIPRGFQRMIDAHFENSPADQNEVILNREHRLVKRALERGTRSPLANVVRLLVSNALHAAGAASDRKTQQMQSEDLDWIAEVLWGRDT</sequence>
<dbReference type="PANTHER" id="PTHR11528">
    <property type="entry name" value="HEAT SHOCK PROTEIN 90 FAMILY MEMBER"/>
    <property type="match status" value="1"/>
</dbReference>
<dbReference type="InterPro" id="IPR036890">
    <property type="entry name" value="HATPase_C_sf"/>
</dbReference>
<dbReference type="RefSeq" id="WP_146522910.1">
    <property type="nucleotide sequence ID" value="NZ_CP151726.1"/>
</dbReference>
<dbReference type="InterPro" id="IPR020575">
    <property type="entry name" value="Hsp90_N"/>
</dbReference>
<dbReference type="AlphaFoldDB" id="A0A5C6A0E4"/>
<dbReference type="Gene3D" id="3.30.565.10">
    <property type="entry name" value="Histidine kinase-like ATPase, C-terminal domain"/>
    <property type="match status" value="1"/>
</dbReference>
<keyword evidence="2 5" id="KW-0547">Nucleotide-binding</keyword>
<dbReference type="GO" id="GO:0051082">
    <property type="term" value="F:unfolded protein binding"/>
    <property type="evidence" value="ECO:0007669"/>
    <property type="project" value="InterPro"/>
</dbReference>
<evidence type="ECO:0000256" key="5">
    <source>
        <dbReference type="PIRSR" id="PIRSR002583-1"/>
    </source>
</evidence>
<dbReference type="OrthoDB" id="9802640at2"/>